<evidence type="ECO:0000313" key="7">
    <source>
        <dbReference type="EMBL" id="GGC05730.1"/>
    </source>
</evidence>
<keyword evidence="3" id="KW-0472">Membrane</keyword>
<dbReference type="Pfam" id="PF09084">
    <property type="entry name" value="NMT1"/>
    <property type="match status" value="1"/>
</dbReference>
<evidence type="ECO:0000256" key="1">
    <source>
        <dbReference type="ARBA" id="ARBA00012528"/>
    </source>
</evidence>
<name>A0ABQ1KR13_9GAMM</name>
<dbReference type="InterPro" id="IPR050469">
    <property type="entry name" value="Diguanylate_Cyclase"/>
</dbReference>
<dbReference type="InterPro" id="IPR000160">
    <property type="entry name" value="GGDEF_dom"/>
</dbReference>
<accession>A0ABQ1KR13</accession>
<dbReference type="SUPFAM" id="SSF55073">
    <property type="entry name" value="Nucleotide cyclase"/>
    <property type="match status" value="1"/>
</dbReference>
<dbReference type="Proteomes" id="UP000629025">
    <property type="component" value="Unassembled WGS sequence"/>
</dbReference>
<evidence type="ECO:0000259" key="6">
    <source>
        <dbReference type="PROSITE" id="PS50887"/>
    </source>
</evidence>
<dbReference type="SMART" id="SM00267">
    <property type="entry name" value="GGDEF"/>
    <property type="match status" value="1"/>
</dbReference>
<dbReference type="EMBL" id="BMIJ01000007">
    <property type="protein sequence ID" value="GGC05730.1"/>
    <property type="molecule type" value="Genomic_DNA"/>
</dbReference>
<feature type="domain" description="PAC" evidence="5">
    <location>
        <begin position="404"/>
        <end position="458"/>
    </location>
</feature>
<dbReference type="SUPFAM" id="SSF53850">
    <property type="entry name" value="Periplasmic binding protein-like II"/>
    <property type="match status" value="1"/>
</dbReference>
<dbReference type="InterPro" id="IPR000700">
    <property type="entry name" value="PAS-assoc_C"/>
</dbReference>
<dbReference type="Gene3D" id="3.30.70.270">
    <property type="match status" value="1"/>
</dbReference>
<reference evidence="8" key="1">
    <citation type="journal article" date="2019" name="Int. J. Syst. Evol. Microbiol.">
        <title>The Global Catalogue of Microorganisms (GCM) 10K type strain sequencing project: providing services to taxonomists for standard genome sequencing and annotation.</title>
        <authorList>
            <consortium name="The Broad Institute Genomics Platform"/>
            <consortium name="The Broad Institute Genome Sequencing Center for Infectious Disease"/>
            <person name="Wu L."/>
            <person name="Ma J."/>
        </authorList>
    </citation>
    <scope>NUCLEOTIDE SEQUENCE [LARGE SCALE GENOMIC DNA]</scope>
    <source>
        <strain evidence="8">CGMCC 1.15341</strain>
    </source>
</reference>
<feature type="domain" description="PAS" evidence="4">
    <location>
        <begin position="352"/>
        <end position="403"/>
    </location>
</feature>
<protein>
    <recommendedName>
        <fullName evidence="1">diguanylate cyclase</fullName>
        <ecNumber evidence="1">2.7.7.65</ecNumber>
    </recommendedName>
</protein>
<sequence>MQLKWFNSFQFAGYYMAKEKGFYADAGLDVEIIERDPKFNNIEQLIAGDADYGVADSSLLLYRADGKPVRVMASIFQHSPLVFVAHKSADIFGPQDLQGKRISYQKGLDDASLLSMLQEGGVNEGDFEFVPLDFTGQAFIDGKVDATSAYLSNQPFRLRELGIDFTILNPHNYGIDFYGDILFATDATLSEYPERSRRFMQASIKGWEYALEHPQETIGTLIAKYNPQRSREHLEYEADVIRRMVNPSLVEIGYTSPGRFYRIAQIYQSLGKLEEKQAEEALKTLIWNPNEQKQKPLYYLTVAFGLVAVSLIGVLAVLLVNSRLKDIIAARTHELTRQKLMVDKHVIISETDLEGRITAVSEAFCRRAGYSQNEVLGLNHNIVRHPERPDAFYLQMWKQLKAGESWEGDLKNIDKYGQPYWVHSNIEPIRDFQGRVTGYRAVSEDITDHKRLEIQSSTDPLTGLANRLKLDQVLEQEFARSKRYASPISVILLDVDHFKSINDRYGHLTGDAVLKELAMALQLQIRATDVAGRWGGEEFMIVCPGIATDAAMICAEKLRKAVETRYFPDVEHLTVSLGVSGYSAEDDSPITIVQRADHAMYQAKSSGRNRVCSESADIQRTAELK</sequence>
<proteinExistence type="predicted"/>
<keyword evidence="3" id="KW-0812">Transmembrane</keyword>
<dbReference type="EC" id="2.7.7.65" evidence="1"/>
<dbReference type="InterPro" id="IPR015168">
    <property type="entry name" value="SsuA/THI5"/>
</dbReference>
<organism evidence="7 8">
    <name type="scientific">Marinobacterium zhoushanense</name>
    <dbReference type="NCBI Taxonomy" id="1679163"/>
    <lineage>
        <taxon>Bacteria</taxon>
        <taxon>Pseudomonadati</taxon>
        <taxon>Pseudomonadota</taxon>
        <taxon>Gammaproteobacteria</taxon>
        <taxon>Oceanospirillales</taxon>
        <taxon>Oceanospirillaceae</taxon>
        <taxon>Marinobacterium</taxon>
    </lineage>
</organism>
<dbReference type="PANTHER" id="PTHR45138">
    <property type="entry name" value="REGULATORY COMPONENTS OF SENSORY TRANSDUCTION SYSTEM"/>
    <property type="match status" value="1"/>
</dbReference>
<evidence type="ECO:0000313" key="8">
    <source>
        <dbReference type="Proteomes" id="UP000629025"/>
    </source>
</evidence>
<dbReference type="PROSITE" id="PS50113">
    <property type="entry name" value="PAC"/>
    <property type="match status" value="1"/>
</dbReference>
<dbReference type="NCBIfam" id="TIGR00254">
    <property type="entry name" value="GGDEF"/>
    <property type="match status" value="1"/>
</dbReference>
<keyword evidence="8" id="KW-1185">Reference proteome</keyword>
<evidence type="ECO:0000256" key="3">
    <source>
        <dbReference type="SAM" id="Phobius"/>
    </source>
</evidence>
<evidence type="ECO:0000259" key="4">
    <source>
        <dbReference type="PROSITE" id="PS50112"/>
    </source>
</evidence>
<dbReference type="InterPro" id="IPR000014">
    <property type="entry name" value="PAS"/>
</dbReference>
<dbReference type="InterPro" id="IPR043128">
    <property type="entry name" value="Rev_trsase/Diguanyl_cyclase"/>
</dbReference>
<comment type="catalytic activity">
    <reaction evidence="2">
        <text>2 GTP = 3',3'-c-di-GMP + 2 diphosphate</text>
        <dbReference type="Rhea" id="RHEA:24898"/>
        <dbReference type="ChEBI" id="CHEBI:33019"/>
        <dbReference type="ChEBI" id="CHEBI:37565"/>
        <dbReference type="ChEBI" id="CHEBI:58805"/>
        <dbReference type="EC" id="2.7.7.65"/>
    </reaction>
</comment>
<dbReference type="CDD" id="cd01949">
    <property type="entry name" value="GGDEF"/>
    <property type="match status" value="1"/>
</dbReference>
<dbReference type="PROSITE" id="PS50887">
    <property type="entry name" value="GGDEF"/>
    <property type="match status" value="1"/>
</dbReference>
<dbReference type="SUPFAM" id="SSF55785">
    <property type="entry name" value="PYP-like sensor domain (PAS domain)"/>
    <property type="match status" value="1"/>
</dbReference>
<evidence type="ECO:0000256" key="2">
    <source>
        <dbReference type="ARBA" id="ARBA00034247"/>
    </source>
</evidence>
<dbReference type="CDD" id="cd00130">
    <property type="entry name" value="PAS"/>
    <property type="match status" value="1"/>
</dbReference>
<gene>
    <name evidence="7" type="ORF">GCM10011352_34890</name>
</gene>
<feature type="transmembrane region" description="Helical" evidence="3">
    <location>
        <begin position="297"/>
        <end position="321"/>
    </location>
</feature>
<dbReference type="PROSITE" id="PS50112">
    <property type="entry name" value="PAS"/>
    <property type="match status" value="1"/>
</dbReference>
<dbReference type="Gene3D" id="3.40.190.10">
    <property type="entry name" value="Periplasmic binding protein-like II"/>
    <property type="match status" value="2"/>
</dbReference>
<comment type="caution">
    <text evidence="7">The sequence shown here is derived from an EMBL/GenBank/DDBJ whole genome shotgun (WGS) entry which is preliminary data.</text>
</comment>
<dbReference type="SMART" id="SM00086">
    <property type="entry name" value="PAC"/>
    <property type="match status" value="1"/>
</dbReference>
<feature type="domain" description="GGDEF" evidence="6">
    <location>
        <begin position="486"/>
        <end position="616"/>
    </location>
</feature>
<dbReference type="InterPro" id="IPR035965">
    <property type="entry name" value="PAS-like_dom_sf"/>
</dbReference>
<keyword evidence="3" id="KW-1133">Transmembrane helix</keyword>
<dbReference type="Pfam" id="PF13426">
    <property type="entry name" value="PAS_9"/>
    <property type="match status" value="1"/>
</dbReference>
<dbReference type="Gene3D" id="3.30.450.20">
    <property type="entry name" value="PAS domain"/>
    <property type="match status" value="1"/>
</dbReference>
<evidence type="ECO:0000259" key="5">
    <source>
        <dbReference type="PROSITE" id="PS50113"/>
    </source>
</evidence>
<dbReference type="PANTHER" id="PTHR45138:SF9">
    <property type="entry name" value="DIGUANYLATE CYCLASE DGCM-RELATED"/>
    <property type="match status" value="1"/>
</dbReference>
<dbReference type="InterPro" id="IPR001610">
    <property type="entry name" value="PAC"/>
</dbReference>
<dbReference type="Pfam" id="PF00990">
    <property type="entry name" value="GGDEF"/>
    <property type="match status" value="1"/>
</dbReference>
<dbReference type="NCBIfam" id="TIGR00229">
    <property type="entry name" value="sensory_box"/>
    <property type="match status" value="1"/>
</dbReference>
<dbReference type="InterPro" id="IPR029787">
    <property type="entry name" value="Nucleotide_cyclase"/>
</dbReference>